<sequence length="58" mass="6648">MIKEHTKDTLFKPTLSRMEVQKAATDRSAKAILSHEQSLKNEKTLRLRAARIARDQNA</sequence>
<accession>A0ABU1M4K2</accession>
<dbReference type="EMBL" id="JAVDQT010000001">
    <property type="protein sequence ID" value="MDR6430990.1"/>
    <property type="molecule type" value="Genomic_DNA"/>
</dbReference>
<protein>
    <submittedName>
        <fullName evidence="1">Uncharacterized protein</fullName>
    </submittedName>
</protein>
<proteinExistence type="predicted"/>
<organism evidence="1 2">
    <name type="scientific">Brucella pseudogrignonensis</name>
    <dbReference type="NCBI Taxonomy" id="419475"/>
    <lineage>
        <taxon>Bacteria</taxon>
        <taxon>Pseudomonadati</taxon>
        <taxon>Pseudomonadota</taxon>
        <taxon>Alphaproteobacteria</taxon>
        <taxon>Hyphomicrobiales</taxon>
        <taxon>Brucellaceae</taxon>
        <taxon>Brucella/Ochrobactrum group</taxon>
        <taxon>Brucella</taxon>
    </lineage>
</organism>
<gene>
    <name evidence="1" type="ORF">J2782_000695</name>
</gene>
<comment type="caution">
    <text evidence="1">The sequence shown here is derived from an EMBL/GenBank/DDBJ whole genome shotgun (WGS) entry which is preliminary data.</text>
</comment>
<dbReference type="Proteomes" id="UP001184614">
    <property type="component" value="Unassembled WGS sequence"/>
</dbReference>
<evidence type="ECO:0000313" key="1">
    <source>
        <dbReference type="EMBL" id="MDR6430990.1"/>
    </source>
</evidence>
<evidence type="ECO:0000313" key="2">
    <source>
        <dbReference type="Proteomes" id="UP001184614"/>
    </source>
</evidence>
<reference evidence="1 2" key="1">
    <citation type="submission" date="2023-07" db="EMBL/GenBank/DDBJ databases">
        <title>Sorghum-associated microbial communities from plants grown in Nebraska, USA.</title>
        <authorList>
            <person name="Schachtman D."/>
        </authorList>
    </citation>
    <scope>NUCLEOTIDE SEQUENCE [LARGE SCALE GENOMIC DNA]</scope>
    <source>
        <strain evidence="1 2">DS1730</strain>
    </source>
</reference>
<keyword evidence="2" id="KW-1185">Reference proteome</keyword>
<name>A0ABU1M4K2_9HYPH</name>